<proteinExistence type="predicted"/>
<dbReference type="PROSITE" id="PS50043">
    <property type="entry name" value="HTH_LUXR_2"/>
    <property type="match status" value="1"/>
</dbReference>
<evidence type="ECO:0000256" key="1">
    <source>
        <dbReference type="ARBA" id="ARBA00023015"/>
    </source>
</evidence>
<accession>A0A852TZN9</accession>
<protein>
    <submittedName>
        <fullName evidence="5">DNA-binding NarL/FixJ family response regulator</fullName>
    </submittedName>
</protein>
<dbReference type="AlphaFoldDB" id="A0A852TZN9"/>
<name>A0A852TZN9_9ACTN</name>
<dbReference type="PROSITE" id="PS00622">
    <property type="entry name" value="HTH_LUXR_1"/>
    <property type="match status" value="1"/>
</dbReference>
<keyword evidence="6" id="KW-1185">Reference proteome</keyword>
<reference evidence="5 6" key="1">
    <citation type="submission" date="2020-07" db="EMBL/GenBank/DDBJ databases">
        <title>Sequencing the genomes of 1000 actinobacteria strains.</title>
        <authorList>
            <person name="Klenk H.-P."/>
        </authorList>
    </citation>
    <scope>NUCLEOTIDE SEQUENCE [LARGE SCALE GENOMIC DNA]</scope>
    <source>
        <strain evidence="5 6">CXB654</strain>
    </source>
</reference>
<evidence type="ECO:0000259" key="4">
    <source>
        <dbReference type="PROSITE" id="PS50043"/>
    </source>
</evidence>
<dbReference type="InterPro" id="IPR000792">
    <property type="entry name" value="Tscrpt_reg_LuxR_C"/>
</dbReference>
<feature type="domain" description="HTH luxR-type" evidence="4">
    <location>
        <begin position="1"/>
        <end position="52"/>
    </location>
</feature>
<dbReference type="Proteomes" id="UP000589036">
    <property type="component" value="Unassembled WGS sequence"/>
</dbReference>
<comment type="caution">
    <text evidence="5">The sequence shown here is derived from an EMBL/GenBank/DDBJ whole genome shotgun (WGS) entry which is preliminary data.</text>
</comment>
<keyword evidence="1" id="KW-0805">Transcription regulation</keyword>
<dbReference type="InterPro" id="IPR036388">
    <property type="entry name" value="WH-like_DNA-bd_sf"/>
</dbReference>
<evidence type="ECO:0000256" key="3">
    <source>
        <dbReference type="ARBA" id="ARBA00023163"/>
    </source>
</evidence>
<keyword evidence="3" id="KW-0804">Transcription</keyword>
<gene>
    <name evidence="5" type="ORF">HDA32_003905</name>
</gene>
<dbReference type="SUPFAM" id="SSF46894">
    <property type="entry name" value="C-terminal effector domain of the bipartite response regulators"/>
    <property type="match status" value="1"/>
</dbReference>
<keyword evidence="2 5" id="KW-0238">DNA-binding</keyword>
<dbReference type="PANTHER" id="PTHR44688">
    <property type="entry name" value="DNA-BINDING TRANSCRIPTIONAL ACTIVATOR DEVR_DOSR"/>
    <property type="match status" value="1"/>
</dbReference>
<dbReference type="Pfam" id="PF00196">
    <property type="entry name" value="GerE"/>
    <property type="match status" value="1"/>
</dbReference>
<evidence type="ECO:0000313" key="6">
    <source>
        <dbReference type="Proteomes" id="UP000589036"/>
    </source>
</evidence>
<dbReference type="CDD" id="cd06170">
    <property type="entry name" value="LuxR_C_like"/>
    <property type="match status" value="1"/>
</dbReference>
<dbReference type="SMART" id="SM00421">
    <property type="entry name" value="HTH_LUXR"/>
    <property type="match status" value="1"/>
</dbReference>
<dbReference type="InterPro" id="IPR016032">
    <property type="entry name" value="Sig_transdc_resp-reg_C-effctor"/>
</dbReference>
<dbReference type="PRINTS" id="PR00038">
    <property type="entry name" value="HTHLUXR"/>
</dbReference>
<dbReference type="PANTHER" id="PTHR44688:SF16">
    <property type="entry name" value="DNA-BINDING TRANSCRIPTIONAL ACTIVATOR DEVR_DOSR"/>
    <property type="match status" value="1"/>
</dbReference>
<organism evidence="5 6">
    <name type="scientific">Spinactinospora alkalitolerans</name>
    <dbReference type="NCBI Taxonomy" id="687207"/>
    <lineage>
        <taxon>Bacteria</taxon>
        <taxon>Bacillati</taxon>
        <taxon>Actinomycetota</taxon>
        <taxon>Actinomycetes</taxon>
        <taxon>Streptosporangiales</taxon>
        <taxon>Nocardiopsidaceae</taxon>
        <taxon>Spinactinospora</taxon>
    </lineage>
</organism>
<dbReference type="EMBL" id="JACCCC010000001">
    <property type="protein sequence ID" value="NYE48785.1"/>
    <property type="molecule type" value="Genomic_DNA"/>
</dbReference>
<evidence type="ECO:0000313" key="5">
    <source>
        <dbReference type="EMBL" id="NYE48785.1"/>
    </source>
</evidence>
<dbReference type="Gene3D" id="1.10.10.10">
    <property type="entry name" value="Winged helix-like DNA-binding domain superfamily/Winged helix DNA-binding domain"/>
    <property type="match status" value="1"/>
</dbReference>
<evidence type="ECO:0000256" key="2">
    <source>
        <dbReference type="ARBA" id="ARBA00023125"/>
    </source>
</evidence>
<dbReference type="GO" id="GO:0003677">
    <property type="term" value="F:DNA binding"/>
    <property type="evidence" value="ECO:0007669"/>
    <property type="project" value="UniProtKB-KW"/>
</dbReference>
<sequence>MPALLAEGRTNREIAAELFISAKTVSVHVSNLLAKLGVSNRNAAAVRAGDLGLVQRRS</sequence>
<dbReference type="GO" id="GO:0006355">
    <property type="term" value="P:regulation of DNA-templated transcription"/>
    <property type="evidence" value="ECO:0007669"/>
    <property type="project" value="InterPro"/>
</dbReference>